<sequence length="517" mass="58243">MKSLIKYSLILAFPGIGLAQVFNPQNKKVTEKFFPEFSQKITTPAFQKKKGFTKYEEMMPFLQSLENKHKNIMKLSFVGESQKGKKIPLVILNKTSAVEDKIKVWIQGGIHGNEPASTEGVLYMIQELLENPEYSELLDQLEIGIIPMANIDGYEVQERTAANGMDLNRDQTKLMVPESVYLKQAFSDFNAEVAVDFHEFHPFRADYLQMGKAGYTVPYDVMFLYSGNLNVPGSLRELTENTFVKNAEKFLGEHQLSAHDYFTTSKDDGYTVFNLGSINARASATSYALSNCVSSLIEVRGIDIGKTSFKRRVSTTFLIAVSYMQTAVKEKEKLRAVLKDAQQENKDVIIRSSRKPGKKELKFIDLSTNEMVTEEVSVRNALRSRPVLTRPMPTAYLILPSGKNMIEKLKTLGVKVAQTQQPEKLDVENYIVTKYKKASVKFEGTFGQTLSTENHPVTKDFPAGTYIIYTDQKNKGLIFETIEPEADNGFAAYGVLKAALGEELPVYRYMNSKLLSN</sequence>
<dbReference type="GO" id="GO:0005615">
    <property type="term" value="C:extracellular space"/>
    <property type="evidence" value="ECO:0007669"/>
    <property type="project" value="TreeGrafter"/>
</dbReference>
<evidence type="ECO:0000256" key="8">
    <source>
        <dbReference type="SAM" id="Coils"/>
    </source>
</evidence>
<comment type="cofactor">
    <cofactor evidence="1">
        <name>Zn(2+)</name>
        <dbReference type="ChEBI" id="CHEBI:29105"/>
    </cofactor>
</comment>
<dbReference type="SUPFAM" id="SSF53187">
    <property type="entry name" value="Zn-dependent exopeptidases"/>
    <property type="match status" value="1"/>
</dbReference>
<evidence type="ECO:0000256" key="2">
    <source>
        <dbReference type="ARBA" id="ARBA00005988"/>
    </source>
</evidence>
<protein>
    <recommendedName>
        <fullName evidence="10">Peptidase M14 domain-containing protein</fullName>
    </recommendedName>
</protein>
<organism evidence="11 12">
    <name type="scientific">Chryseobacterium kwangjuense</name>
    <dbReference type="NCBI Taxonomy" id="267125"/>
    <lineage>
        <taxon>Bacteria</taxon>
        <taxon>Pseudomonadati</taxon>
        <taxon>Bacteroidota</taxon>
        <taxon>Flavobacteriia</taxon>
        <taxon>Flavobacteriales</taxon>
        <taxon>Weeksellaceae</taxon>
        <taxon>Chryseobacterium group</taxon>
        <taxon>Chryseobacterium</taxon>
    </lineage>
</organism>
<dbReference type="CDD" id="cd06242">
    <property type="entry name" value="M14-like"/>
    <property type="match status" value="1"/>
</dbReference>
<evidence type="ECO:0000313" key="11">
    <source>
        <dbReference type="EMBL" id="KXH84626.1"/>
    </source>
</evidence>
<dbReference type="PANTHER" id="PTHR11705">
    <property type="entry name" value="PROTEASE FAMILY M14 CARBOXYPEPTIDASE A,B"/>
    <property type="match status" value="1"/>
</dbReference>
<dbReference type="GO" id="GO:0006508">
    <property type="term" value="P:proteolysis"/>
    <property type="evidence" value="ECO:0007669"/>
    <property type="project" value="UniProtKB-KW"/>
</dbReference>
<comment type="caution">
    <text evidence="11">The sequence shown here is derived from an EMBL/GenBank/DDBJ whole genome shotgun (WGS) entry which is preliminary data.</text>
</comment>
<dbReference type="InterPro" id="IPR000834">
    <property type="entry name" value="Peptidase_M14"/>
</dbReference>
<reference evidence="11 12" key="2">
    <citation type="journal article" date="2016" name="Genome Announc.">
        <title>Draft Genome Sequence of a Biocontrol Rhizobacterium, Chryseobacterium kwangjuense Strain KJ1R5, Isolated from Pepper (Capsicum annuum).</title>
        <authorList>
            <person name="Jeong J.J."/>
            <person name="Park H."/>
            <person name="Park B.H."/>
            <person name="Mannaa M."/>
            <person name="Sang M.K."/>
            <person name="Choi I.G."/>
            <person name="Kim K.D."/>
        </authorList>
    </citation>
    <scope>NUCLEOTIDE SEQUENCE [LARGE SCALE GENOMIC DNA]</scope>
    <source>
        <strain evidence="11 12">KJ1R5</strain>
    </source>
</reference>
<comment type="similarity">
    <text evidence="2 7">Belongs to the peptidase M14 family.</text>
</comment>
<dbReference type="RefSeq" id="WP_062647603.1">
    <property type="nucleotide sequence ID" value="NZ_LPUR01000001.1"/>
</dbReference>
<name>A0A135WI83_9FLAO</name>
<accession>A0A135WI83</accession>
<evidence type="ECO:0000256" key="9">
    <source>
        <dbReference type="SAM" id="SignalP"/>
    </source>
</evidence>
<feature type="chain" id="PRO_5007467740" description="Peptidase M14 domain-containing protein" evidence="9">
    <location>
        <begin position="20"/>
        <end position="517"/>
    </location>
</feature>
<dbReference type="OrthoDB" id="1111523at2"/>
<dbReference type="SMART" id="SM00631">
    <property type="entry name" value="Zn_pept"/>
    <property type="match status" value="1"/>
</dbReference>
<feature type="signal peptide" evidence="9">
    <location>
        <begin position="1"/>
        <end position="19"/>
    </location>
</feature>
<gene>
    <name evidence="11" type="ORF">AU378_02360</name>
</gene>
<feature type="active site" description="Proton donor/acceptor" evidence="7">
    <location>
        <position position="298"/>
    </location>
</feature>
<evidence type="ECO:0000256" key="5">
    <source>
        <dbReference type="ARBA" id="ARBA00022833"/>
    </source>
</evidence>
<feature type="domain" description="Peptidase M14" evidence="10">
    <location>
        <begin position="51"/>
        <end position="327"/>
    </location>
</feature>
<dbReference type="Gene3D" id="3.40.630.10">
    <property type="entry name" value="Zn peptidases"/>
    <property type="match status" value="1"/>
</dbReference>
<evidence type="ECO:0000256" key="6">
    <source>
        <dbReference type="ARBA" id="ARBA00023049"/>
    </source>
</evidence>
<dbReference type="GO" id="GO:0008270">
    <property type="term" value="F:zinc ion binding"/>
    <property type="evidence" value="ECO:0007669"/>
    <property type="project" value="InterPro"/>
</dbReference>
<feature type="coiled-coil region" evidence="8">
    <location>
        <begin position="324"/>
        <end position="351"/>
    </location>
</feature>
<evidence type="ECO:0000313" key="12">
    <source>
        <dbReference type="Proteomes" id="UP000070513"/>
    </source>
</evidence>
<reference evidence="12" key="1">
    <citation type="submission" date="2015-12" db="EMBL/GenBank/DDBJ databases">
        <title>Genome sequence of a biocontrol rhizobacterium Chryseobacterium kwangjuense strain KJ1R5 isolated from pepper (Capsicum annuum L.).</title>
        <authorList>
            <person name="Jeong J.-J."/>
            <person name="Park H."/>
            <person name="Mannaa M."/>
            <person name="Sang M.K."/>
            <person name="Choi I.-G."/>
            <person name="Kim K.D."/>
        </authorList>
    </citation>
    <scope>NUCLEOTIDE SEQUENCE [LARGE SCALE GENOMIC DNA]</scope>
    <source>
        <strain evidence="12">KJ1R5</strain>
    </source>
</reference>
<dbReference type="AlphaFoldDB" id="A0A135WI83"/>
<keyword evidence="6" id="KW-0482">Metalloprotease</keyword>
<evidence type="ECO:0000256" key="1">
    <source>
        <dbReference type="ARBA" id="ARBA00001947"/>
    </source>
</evidence>
<keyword evidence="3" id="KW-0645">Protease</keyword>
<evidence type="ECO:0000256" key="3">
    <source>
        <dbReference type="ARBA" id="ARBA00022670"/>
    </source>
</evidence>
<dbReference type="Proteomes" id="UP000070513">
    <property type="component" value="Unassembled WGS sequence"/>
</dbReference>
<evidence type="ECO:0000259" key="10">
    <source>
        <dbReference type="PROSITE" id="PS52035"/>
    </source>
</evidence>
<dbReference type="Pfam" id="PF00246">
    <property type="entry name" value="Peptidase_M14"/>
    <property type="match status" value="1"/>
</dbReference>
<dbReference type="EMBL" id="LPUR01000001">
    <property type="protein sequence ID" value="KXH84626.1"/>
    <property type="molecule type" value="Genomic_DNA"/>
</dbReference>
<dbReference type="GO" id="GO:0004181">
    <property type="term" value="F:metallocarboxypeptidase activity"/>
    <property type="evidence" value="ECO:0007669"/>
    <property type="project" value="InterPro"/>
</dbReference>
<dbReference type="PANTHER" id="PTHR11705:SF143">
    <property type="entry name" value="SLL0236 PROTEIN"/>
    <property type="match status" value="1"/>
</dbReference>
<keyword evidence="4" id="KW-0378">Hydrolase</keyword>
<proteinExistence type="inferred from homology"/>
<keyword evidence="5" id="KW-0862">Zinc</keyword>
<evidence type="ECO:0000256" key="7">
    <source>
        <dbReference type="PROSITE-ProRule" id="PRU01379"/>
    </source>
</evidence>
<keyword evidence="8" id="KW-0175">Coiled coil</keyword>
<keyword evidence="9" id="KW-0732">Signal</keyword>
<evidence type="ECO:0000256" key="4">
    <source>
        <dbReference type="ARBA" id="ARBA00022801"/>
    </source>
</evidence>
<dbReference type="PROSITE" id="PS52035">
    <property type="entry name" value="PEPTIDASE_M14"/>
    <property type="match status" value="1"/>
</dbReference>